<organism evidence="1 2">
    <name type="scientific">Aspergillus welwitschiae</name>
    <dbReference type="NCBI Taxonomy" id="1341132"/>
    <lineage>
        <taxon>Eukaryota</taxon>
        <taxon>Fungi</taxon>
        <taxon>Dikarya</taxon>
        <taxon>Ascomycota</taxon>
        <taxon>Pezizomycotina</taxon>
        <taxon>Eurotiomycetes</taxon>
        <taxon>Eurotiomycetidae</taxon>
        <taxon>Eurotiales</taxon>
        <taxon>Aspergillaceae</taxon>
        <taxon>Aspergillus</taxon>
        <taxon>Aspergillus subgen. Circumdati</taxon>
    </lineage>
</organism>
<dbReference type="Proteomes" id="UP000253729">
    <property type="component" value="Unassembled WGS sequence"/>
</dbReference>
<keyword evidence="2" id="KW-1185">Reference proteome</keyword>
<dbReference type="RefSeq" id="XP_026626774.1">
    <property type="nucleotide sequence ID" value="XM_026766064.1"/>
</dbReference>
<feature type="non-terminal residue" evidence="1">
    <location>
        <position position="58"/>
    </location>
</feature>
<accession>A0A3F3Q472</accession>
<reference evidence="1 2" key="1">
    <citation type="submission" date="2018-07" db="EMBL/GenBank/DDBJ databases">
        <title>The genomes of Aspergillus section Nigri reveals drivers in fungal speciation.</title>
        <authorList>
            <consortium name="DOE Joint Genome Institute"/>
            <person name="Vesth T.C."/>
            <person name="Nybo J."/>
            <person name="Theobald S."/>
            <person name="Brandl J."/>
            <person name="Frisvad J.C."/>
            <person name="Nielsen K.F."/>
            <person name="Lyhne E.K."/>
            <person name="Kogle M.E."/>
            <person name="Kuo A."/>
            <person name="Riley R."/>
            <person name="Clum A."/>
            <person name="Nolan M."/>
            <person name="Lipzen A."/>
            <person name="Salamov A."/>
            <person name="Henrissat B."/>
            <person name="Wiebenga A."/>
            <person name="De vries R.P."/>
            <person name="Grigoriev I.V."/>
            <person name="Mortensen U.H."/>
            <person name="Andersen M.R."/>
            <person name="Baker S.E."/>
        </authorList>
    </citation>
    <scope>NUCLEOTIDE SEQUENCE [LARGE SCALE GENOMIC DNA]</scope>
    <source>
        <strain evidence="1 2">CBS 139.54b</strain>
    </source>
</reference>
<sequence length="58" mass="6678">MWILHIPLFTTSFLLSFYFSLFLSLLSIALPFVPLSPFSQCINKSSISQSRKRNHQSS</sequence>
<name>A0A3F3Q472_9EURO</name>
<dbReference type="AlphaFoldDB" id="A0A3F3Q472"/>
<evidence type="ECO:0000313" key="2">
    <source>
        <dbReference type="Proteomes" id="UP000253729"/>
    </source>
</evidence>
<dbReference type="GeneID" id="38134420"/>
<evidence type="ECO:0000313" key="1">
    <source>
        <dbReference type="EMBL" id="RDH33752.1"/>
    </source>
</evidence>
<protein>
    <submittedName>
        <fullName evidence="1">Uncharacterized protein</fullName>
    </submittedName>
</protein>
<dbReference type="EMBL" id="KZ852045">
    <property type="protein sequence ID" value="RDH33752.1"/>
    <property type="molecule type" value="Genomic_DNA"/>
</dbReference>
<gene>
    <name evidence="1" type="ORF">BDQ94DRAFT_142590</name>
</gene>
<proteinExistence type="predicted"/>